<keyword evidence="2" id="KW-1185">Reference proteome</keyword>
<evidence type="ECO:0000313" key="2">
    <source>
        <dbReference type="Proteomes" id="UP000658997"/>
    </source>
</evidence>
<evidence type="ECO:0000313" key="1">
    <source>
        <dbReference type="EMBL" id="SYW80494.1"/>
    </source>
</evidence>
<dbReference type="AlphaFoldDB" id="A0A8H8QNC6"/>
<name>A0A8H8QNC6_9BASI</name>
<reference evidence="1" key="1">
    <citation type="submission" date="2018-08" db="EMBL/GenBank/DDBJ databases">
        <authorList>
            <person name="Guldener U."/>
        </authorList>
    </citation>
    <scope>NUCLEOTIDE SEQUENCE</scope>
    <source>
        <strain evidence="1">UB2</strain>
    </source>
</reference>
<comment type="caution">
    <text evidence="1">The sequence shown here is derived from an EMBL/GenBank/DDBJ whole genome shotgun (WGS) entry which is preliminary data.</text>
</comment>
<dbReference type="EMBL" id="ULHB01000076">
    <property type="protein sequence ID" value="SYW80494.1"/>
    <property type="molecule type" value="Genomic_DNA"/>
</dbReference>
<gene>
    <name evidence="1" type="ORF">UBRO2_03762</name>
</gene>
<accession>A0A8H8QNC6</accession>
<protein>
    <submittedName>
        <fullName evidence="1">Uncharacterized protein</fullName>
    </submittedName>
</protein>
<sequence>MIATLPLMLEHASAAAAHRLIPDFMHPFYISSDPSHRNLFAVRLDLHLYTGVGLRDYHVRTLDRPPVTERELAFELRYDKILPILLHLGQTTSFSTPNIASAEDLPTHISSTSSDIAWRRALATADDATSHINSFRPYPGTSVPDTVMRYLVHERHGIDHHLPMSIIPEHRMTLESKVDELLYDPRRRTPVSHLKYEGQTYFLFPAWDFHDLKYPRWSWLWKEPEGIRSIHMQPFFLAKVNLWDPERKYELMAVRTTATAEDKQYFADSLKLVRRKLMTFPELLYLAARGH</sequence>
<dbReference type="Proteomes" id="UP000658997">
    <property type="component" value="Unassembled WGS sequence"/>
</dbReference>
<organism evidence="1 2">
    <name type="scientific">Ustilago bromivora</name>
    <dbReference type="NCBI Taxonomy" id="307758"/>
    <lineage>
        <taxon>Eukaryota</taxon>
        <taxon>Fungi</taxon>
        <taxon>Dikarya</taxon>
        <taxon>Basidiomycota</taxon>
        <taxon>Ustilaginomycotina</taxon>
        <taxon>Ustilaginomycetes</taxon>
        <taxon>Ustilaginales</taxon>
        <taxon>Ustilaginaceae</taxon>
        <taxon>Ustilago</taxon>
    </lineage>
</organism>
<proteinExistence type="predicted"/>